<protein>
    <submittedName>
        <fullName evidence="6">Luciferase</fullName>
    </submittedName>
</protein>
<keyword evidence="3" id="KW-0560">Oxidoreductase</keyword>
<dbReference type="GO" id="GO:0016705">
    <property type="term" value="F:oxidoreductase activity, acting on paired donors, with incorporation or reduction of molecular oxygen"/>
    <property type="evidence" value="ECO:0007669"/>
    <property type="project" value="InterPro"/>
</dbReference>
<keyword evidence="1" id="KW-0285">Flavoprotein</keyword>
<evidence type="ECO:0000256" key="3">
    <source>
        <dbReference type="ARBA" id="ARBA00023002"/>
    </source>
</evidence>
<keyword evidence="7" id="KW-1185">Reference proteome</keyword>
<evidence type="ECO:0000256" key="1">
    <source>
        <dbReference type="ARBA" id="ARBA00022630"/>
    </source>
</evidence>
<feature type="domain" description="Luciferase-like" evidence="5">
    <location>
        <begin position="49"/>
        <end position="352"/>
    </location>
</feature>
<keyword evidence="2" id="KW-0288">FMN</keyword>
<dbReference type="PANTHER" id="PTHR42847:SF4">
    <property type="entry name" value="ALKANESULFONATE MONOOXYGENASE-RELATED"/>
    <property type="match status" value="1"/>
</dbReference>
<dbReference type="RefSeq" id="WP_156067939.1">
    <property type="nucleotide sequence ID" value="NZ_BAAAUZ010000032.1"/>
</dbReference>
<organism evidence="6 7">
    <name type="scientific">Pseudonocardia halophobica</name>
    <dbReference type="NCBI Taxonomy" id="29401"/>
    <lineage>
        <taxon>Bacteria</taxon>
        <taxon>Bacillati</taxon>
        <taxon>Actinomycetota</taxon>
        <taxon>Actinomycetes</taxon>
        <taxon>Pseudonocardiales</taxon>
        <taxon>Pseudonocardiaceae</taxon>
        <taxon>Pseudonocardia</taxon>
    </lineage>
</organism>
<dbReference type="InterPro" id="IPR050172">
    <property type="entry name" value="SsuD_RutA_monooxygenase"/>
</dbReference>
<proteinExistence type="predicted"/>
<dbReference type="CDD" id="cd01094">
    <property type="entry name" value="Alkanesulfonate_monoxygenase"/>
    <property type="match status" value="1"/>
</dbReference>
<dbReference type="InterPro" id="IPR036661">
    <property type="entry name" value="Luciferase-like_sf"/>
</dbReference>
<comment type="caution">
    <text evidence="6">The sequence shown here is derived from an EMBL/GenBank/DDBJ whole genome shotgun (WGS) entry which is preliminary data.</text>
</comment>
<evidence type="ECO:0000313" key="7">
    <source>
        <dbReference type="Proteomes" id="UP001143463"/>
    </source>
</evidence>
<reference evidence="6" key="2">
    <citation type="submission" date="2023-01" db="EMBL/GenBank/DDBJ databases">
        <authorList>
            <person name="Sun Q."/>
            <person name="Evtushenko L."/>
        </authorList>
    </citation>
    <scope>NUCLEOTIDE SEQUENCE</scope>
    <source>
        <strain evidence="6">VKM Ac-1069</strain>
    </source>
</reference>
<reference evidence="6" key="1">
    <citation type="journal article" date="2014" name="Int. J. Syst. Evol. Microbiol.">
        <title>Complete genome sequence of Corynebacterium casei LMG S-19264T (=DSM 44701T), isolated from a smear-ripened cheese.</title>
        <authorList>
            <consortium name="US DOE Joint Genome Institute (JGI-PGF)"/>
            <person name="Walter F."/>
            <person name="Albersmeier A."/>
            <person name="Kalinowski J."/>
            <person name="Ruckert C."/>
        </authorList>
    </citation>
    <scope>NUCLEOTIDE SEQUENCE</scope>
    <source>
        <strain evidence="6">VKM Ac-1069</strain>
    </source>
</reference>
<dbReference type="SUPFAM" id="SSF51679">
    <property type="entry name" value="Bacterial luciferase-like"/>
    <property type="match status" value="1"/>
</dbReference>
<keyword evidence="4" id="KW-0503">Monooxygenase</keyword>
<name>A0A9W6LA43_9PSEU</name>
<sequence>MANGLSTRADELRDARHPVFSERKVRLGTFGTNVSGGCAMSTVDGVFDGSWDAGLSLARLADDMDFEAIVPVGRWRGFGGETNFNGEQQEPYAWAAGVGAATEKAGVFVTSHVPTVHPLFAAKQLTTIDHISHGRAALNIVAGWNSDEMAMFGIEQRPHDERYDVAQEWVDVMIKLWEHDGPIDFQGKYFDLKKAEISPGPVQRPRPVLMNAGGSGAGMHFGARNCDVIFVQPGLGEQPIEEVKAKIDTFKKLARDEYGREILVWTLAYVVQEDTETEARRFLDHYVQEKGDWTGAENLVRSMGIGDNQSIPAEVMEAMKYHFIAGWSGRPIVGTSEIVAEKLIELADIGADGVLLSWPRYLEDMAKFQEQTLPLLVEAGAR</sequence>
<dbReference type="Pfam" id="PF00296">
    <property type="entry name" value="Bac_luciferase"/>
    <property type="match status" value="1"/>
</dbReference>
<evidence type="ECO:0000256" key="4">
    <source>
        <dbReference type="ARBA" id="ARBA00023033"/>
    </source>
</evidence>
<dbReference type="Gene3D" id="3.20.20.30">
    <property type="entry name" value="Luciferase-like domain"/>
    <property type="match status" value="1"/>
</dbReference>
<dbReference type="GO" id="GO:0004497">
    <property type="term" value="F:monooxygenase activity"/>
    <property type="evidence" value="ECO:0007669"/>
    <property type="project" value="UniProtKB-KW"/>
</dbReference>
<evidence type="ECO:0000256" key="2">
    <source>
        <dbReference type="ARBA" id="ARBA00022643"/>
    </source>
</evidence>
<dbReference type="EMBL" id="BSFQ01000032">
    <property type="protein sequence ID" value="GLL14495.1"/>
    <property type="molecule type" value="Genomic_DNA"/>
</dbReference>
<evidence type="ECO:0000313" key="6">
    <source>
        <dbReference type="EMBL" id="GLL14495.1"/>
    </source>
</evidence>
<dbReference type="InterPro" id="IPR011251">
    <property type="entry name" value="Luciferase-like_dom"/>
</dbReference>
<evidence type="ECO:0000259" key="5">
    <source>
        <dbReference type="Pfam" id="PF00296"/>
    </source>
</evidence>
<gene>
    <name evidence="6" type="ORF">GCM10017577_56420</name>
</gene>
<accession>A0A9W6LA43</accession>
<dbReference type="AlphaFoldDB" id="A0A9W6LA43"/>
<dbReference type="Proteomes" id="UP001143463">
    <property type="component" value="Unassembled WGS sequence"/>
</dbReference>
<dbReference type="PANTHER" id="PTHR42847">
    <property type="entry name" value="ALKANESULFONATE MONOOXYGENASE"/>
    <property type="match status" value="1"/>
</dbReference>